<proteinExistence type="predicted"/>
<dbReference type="Pfam" id="PF10017">
    <property type="entry name" value="Methyltransf_33"/>
    <property type="match status" value="1"/>
</dbReference>
<reference evidence="4" key="1">
    <citation type="submission" date="2018-05" db="EMBL/GenBank/DDBJ databases">
        <authorList>
            <person name="Lanie J.A."/>
            <person name="Ng W.-L."/>
            <person name="Kazmierczak K.M."/>
            <person name="Andrzejewski T.M."/>
            <person name="Davidsen T.M."/>
            <person name="Wayne K.J."/>
            <person name="Tettelin H."/>
            <person name="Glass J.I."/>
            <person name="Rusch D."/>
            <person name="Podicherti R."/>
            <person name="Tsui H.-C.T."/>
            <person name="Winkler M.E."/>
        </authorList>
    </citation>
    <scope>NUCLEOTIDE SEQUENCE</scope>
</reference>
<sequence>MPGFPIDVHLGEHGLLDSIADDVRRGLSAQPKFLLPKFFYDEAGSLLFEKITELPEYYPTRTELSILTNIASELMQRVVPQELVELGSGSSTKTRVLLDARYSMGTSARYIPFDVSKTIVESACEDLHGRYPGIALHGVIGDFERHLGLIPPAAGRRLVLFMGSTIGNLELPERLELLDGIRKLLSPGDFLLLGMDIVKDSAVLEAAYNDAAGVTAAFNLNILNVINNALQADFNVGEFRHNAHYNHELDRIEMHLYARSAQSVHITGLDMTVEIAEGESIWTESSHKFTQETAISMIEEAGMCLDTWYTDSLHYYSLA</sequence>
<dbReference type="SUPFAM" id="SSF53335">
    <property type="entry name" value="S-adenosyl-L-methionine-dependent methyltransferases"/>
    <property type="match status" value="1"/>
</dbReference>
<keyword evidence="1" id="KW-0489">Methyltransferase</keyword>
<name>A0A382EZA6_9ZZZZ</name>
<dbReference type="InterPro" id="IPR019257">
    <property type="entry name" value="MeTrfase_dom"/>
</dbReference>
<keyword evidence="2" id="KW-0808">Transferase</keyword>
<feature type="non-terminal residue" evidence="4">
    <location>
        <position position="319"/>
    </location>
</feature>
<organism evidence="4">
    <name type="scientific">marine metagenome</name>
    <dbReference type="NCBI Taxonomy" id="408172"/>
    <lineage>
        <taxon>unclassified sequences</taxon>
        <taxon>metagenomes</taxon>
        <taxon>ecological metagenomes</taxon>
    </lineage>
</organism>
<evidence type="ECO:0000313" key="4">
    <source>
        <dbReference type="EMBL" id="SVB55444.1"/>
    </source>
</evidence>
<accession>A0A382EZA6</accession>
<dbReference type="InterPro" id="IPR017804">
    <property type="entry name" value="MeTrfase_EgtD-like"/>
</dbReference>
<dbReference type="GO" id="GO:0032259">
    <property type="term" value="P:methylation"/>
    <property type="evidence" value="ECO:0007669"/>
    <property type="project" value="UniProtKB-KW"/>
</dbReference>
<evidence type="ECO:0000259" key="3">
    <source>
        <dbReference type="Pfam" id="PF10017"/>
    </source>
</evidence>
<dbReference type="EMBL" id="UINC01046878">
    <property type="protein sequence ID" value="SVB55444.1"/>
    <property type="molecule type" value="Genomic_DNA"/>
</dbReference>
<dbReference type="InterPro" id="IPR051128">
    <property type="entry name" value="EgtD_Methyltrsf_superfamily"/>
</dbReference>
<gene>
    <name evidence="4" type="ORF">METZ01_LOCUS208298</name>
</gene>
<dbReference type="AlphaFoldDB" id="A0A382EZA6"/>
<dbReference type="InterPro" id="IPR035094">
    <property type="entry name" value="EgtD"/>
</dbReference>
<evidence type="ECO:0000256" key="1">
    <source>
        <dbReference type="ARBA" id="ARBA00022603"/>
    </source>
</evidence>
<dbReference type="PANTHER" id="PTHR43397:SF1">
    <property type="entry name" value="ERGOTHIONEINE BIOSYNTHESIS PROTEIN 1"/>
    <property type="match status" value="1"/>
</dbReference>
<dbReference type="Gene3D" id="3.40.50.150">
    <property type="entry name" value="Vaccinia Virus protein VP39"/>
    <property type="match status" value="1"/>
</dbReference>
<dbReference type="InterPro" id="IPR029063">
    <property type="entry name" value="SAM-dependent_MTases_sf"/>
</dbReference>
<evidence type="ECO:0000256" key="2">
    <source>
        <dbReference type="ARBA" id="ARBA00022679"/>
    </source>
</evidence>
<feature type="domain" description="Histidine-specific methyltransferase SAM-dependent" evidence="3">
    <location>
        <begin position="20"/>
        <end position="318"/>
    </location>
</feature>
<dbReference type="GO" id="GO:0008168">
    <property type="term" value="F:methyltransferase activity"/>
    <property type="evidence" value="ECO:0007669"/>
    <property type="project" value="UniProtKB-KW"/>
</dbReference>
<protein>
    <recommendedName>
        <fullName evidence="3">Histidine-specific methyltransferase SAM-dependent domain-containing protein</fullName>
    </recommendedName>
</protein>
<dbReference type="NCBIfam" id="TIGR03438">
    <property type="entry name" value="egtD_ergothio"/>
    <property type="match status" value="1"/>
</dbReference>
<dbReference type="PIRSF" id="PIRSF018005">
    <property type="entry name" value="UCP018005"/>
    <property type="match status" value="1"/>
</dbReference>
<dbReference type="PANTHER" id="PTHR43397">
    <property type="entry name" value="ERGOTHIONEINE BIOSYNTHESIS PROTEIN 1"/>
    <property type="match status" value="1"/>
</dbReference>